<organism evidence="3 4">
    <name type="scientific">Jimgerdemannia flammicorona</name>
    <dbReference type="NCBI Taxonomy" id="994334"/>
    <lineage>
        <taxon>Eukaryota</taxon>
        <taxon>Fungi</taxon>
        <taxon>Fungi incertae sedis</taxon>
        <taxon>Mucoromycota</taxon>
        <taxon>Mucoromycotina</taxon>
        <taxon>Endogonomycetes</taxon>
        <taxon>Endogonales</taxon>
        <taxon>Endogonaceae</taxon>
        <taxon>Jimgerdemannia</taxon>
    </lineage>
</organism>
<dbReference type="EMBL" id="RBNJ01010193">
    <property type="protein sequence ID" value="RUS26557.1"/>
    <property type="molecule type" value="Genomic_DNA"/>
</dbReference>
<feature type="transmembrane region" description="Helical" evidence="2">
    <location>
        <begin position="324"/>
        <end position="345"/>
    </location>
</feature>
<reference evidence="3 4" key="1">
    <citation type="journal article" date="2018" name="New Phytol.">
        <title>Phylogenomics of Endogonaceae and evolution of mycorrhizas within Mucoromycota.</title>
        <authorList>
            <person name="Chang Y."/>
            <person name="Desiro A."/>
            <person name="Na H."/>
            <person name="Sandor L."/>
            <person name="Lipzen A."/>
            <person name="Clum A."/>
            <person name="Barry K."/>
            <person name="Grigoriev I.V."/>
            <person name="Martin F.M."/>
            <person name="Stajich J.E."/>
            <person name="Smith M.E."/>
            <person name="Bonito G."/>
            <person name="Spatafora J.W."/>
        </authorList>
    </citation>
    <scope>NUCLEOTIDE SEQUENCE [LARGE SCALE GENOMIC DNA]</scope>
    <source>
        <strain evidence="3 4">AD002</strain>
    </source>
</reference>
<feature type="region of interest" description="Disordered" evidence="1">
    <location>
        <begin position="435"/>
        <end position="470"/>
    </location>
</feature>
<keyword evidence="2" id="KW-0472">Membrane</keyword>
<protein>
    <submittedName>
        <fullName evidence="3">Uncharacterized protein</fullName>
    </submittedName>
</protein>
<keyword evidence="2" id="KW-1133">Transmembrane helix</keyword>
<comment type="caution">
    <text evidence="3">The sequence shown here is derived from an EMBL/GenBank/DDBJ whole genome shotgun (WGS) entry which is preliminary data.</text>
</comment>
<evidence type="ECO:0000256" key="2">
    <source>
        <dbReference type="SAM" id="Phobius"/>
    </source>
</evidence>
<name>A0A433Q9U1_9FUNG</name>
<proteinExistence type="predicted"/>
<feature type="transmembrane region" description="Helical" evidence="2">
    <location>
        <begin position="64"/>
        <end position="85"/>
    </location>
</feature>
<sequence>MDHETPEISEVKAHGSSSKIPLKLEFHPPEINEVKTPGYWHQHPLKSLAFFGPPKYSEARWIGYLRIAFSMLFCFAVLGTIFNGFEEAINSTMAVQQSTVRMPAVPAPDIVICPTTYNDFNFTFDCAWIDIKGNVNWFSDTPNHCPHISPITVNGKLPSVGSSHCYIVRPVGFMLDSTNVTNYYLATNFTDIITGKVLDNPAYAAYAFFFDPSSNILLNNDTEVASEENPFLQELIRPVLISPQKKFLFDFSQTEWSYLQNERSWLGKTGFPFVPRHTITTLNFVIQEVSYNTTNYDALSTISVGAEYTKQSNRLVHAATVQSVVSSIGGLFSLVAGLYLILFGAKRMSPWGLAHIIRLGPSPFETKIEKPVETSPEVDRNHFTGGDEHCDEVRQRLYDLESQMVIVRNHFLNMDDLITGKVSGPVRSGTAVALGMPPENSGTSVALGIPPEPSGTAKVPSSLTETTNEK</sequence>
<keyword evidence="2" id="KW-0812">Transmembrane</keyword>
<feature type="compositionally biased region" description="Polar residues" evidence="1">
    <location>
        <begin position="459"/>
        <end position="470"/>
    </location>
</feature>
<evidence type="ECO:0000256" key="1">
    <source>
        <dbReference type="SAM" id="MobiDB-lite"/>
    </source>
</evidence>
<gene>
    <name evidence="3" type="ORF">BC938DRAFT_470609</name>
</gene>
<dbReference type="AlphaFoldDB" id="A0A433Q9U1"/>
<evidence type="ECO:0000313" key="3">
    <source>
        <dbReference type="EMBL" id="RUS26557.1"/>
    </source>
</evidence>
<keyword evidence="4" id="KW-1185">Reference proteome</keyword>
<dbReference type="Proteomes" id="UP000274822">
    <property type="component" value="Unassembled WGS sequence"/>
</dbReference>
<accession>A0A433Q9U1</accession>
<evidence type="ECO:0000313" key="4">
    <source>
        <dbReference type="Proteomes" id="UP000274822"/>
    </source>
</evidence>